<feature type="compositionally biased region" description="Polar residues" evidence="10">
    <location>
        <begin position="318"/>
        <end position="336"/>
    </location>
</feature>
<comment type="subcellular location">
    <subcellularLocation>
        <location evidence="1">Cytoplasm</location>
    </subcellularLocation>
</comment>
<evidence type="ECO:0000256" key="10">
    <source>
        <dbReference type="SAM" id="MobiDB-lite"/>
    </source>
</evidence>
<keyword evidence="7" id="KW-0175">Coiled coil</keyword>
<dbReference type="GeneID" id="30157383"/>
<gene>
    <name evidence="12" type="ORF">L202_06074</name>
</gene>
<dbReference type="Pfam" id="PF23436">
    <property type="entry name" value="RabGap-TBC_2"/>
    <property type="match status" value="1"/>
</dbReference>
<dbReference type="SMART" id="SM00164">
    <property type="entry name" value="TBC"/>
    <property type="match status" value="1"/>
</dbReference>
<dbReference type="Proteomes" id="UP000094065">
    <property type="component" value="Unassembled WGS sequence"/>
</dbReference>
<sequence length="853" mass="92547">MDRWQHARRSAQGEEFELPLTPGSATSSTADSKPADGPGVSKSPSLAPSPTRPLAVKNGAGKGPSKIMARAAMFENSDANATPSSKKGEAPKKLKPPTPGASPGFRSIPPAGGKGTGLTPRKLSPEKKSMGREPLVKSPAKTPSPSKTPLPAPVPEPPVPSPTIEAPVTGDVSKAQTGETPPVTAAERFSEIPLSATIPKSPAATASSSPVATSPKDLTTASPTSPSLPYLQSDEPEDKGTLRISPIPSKPSNLPGISTDSDVTPPAREKEKEKESKGFFGSALGFGMPSHAQSRKPSEESLSTDITSPPTEPPSTSAGWRSTMTHLLTRSTSGSALTPPMPARTPSPLAATSSTLPSTSHPPVPQASAITSSPTAVLLHGPAATPIRDRRLSKDIVALGVGEKSQEGFERVRGEMDSAAREMRRERDAKRSEQSSPSSPRPPHSPIAEAPEGAGETDWTFWGSVVQSYEDIAVNQPKELSKAIQMGIPPVIRGAIWQLMSSSKSSDLEESYKALLKMESSHEKAILKDLNRTFPSHKVFKEAGGLGQEGLFMVVKAYSIYDKEVGYTQGLAFIVAALLLNMPDEEAFCVLVRLMTSYNLRSHYTAEMQGLQLRLFQFDRLVEEVLPLVHTHFVRKGVKSSMYASQWFMTLFSYRFPLSLVYRVLDIVFAEGIEAIFRFSLALLKKSEAKLVSLEFEQILNYLQTDLYEVYKDSAQDEPAKGGEDDDGMWRADEFVTDAFEIRITPLMLDAYASEWEEQCRAANRHAMEVDHLRNINRTLSGQVKQLEGSLAAMNQEHVHLVRQLVMSKIEKEETENELVRYKMLYAEMAHAQQDALSVHSRLSSGSATTSKR</sequence>
<dbReference type="InterPro" id="IPR035969">
    <property type="entry name" value="Rab-GAP_TBC_sf"/>
</dbReference>
<feature type="region of interest" description="Disordered" evidence="10">
    <location>
        <begin position="406"/>
        <end position="454"/>
    </location>
</feature>
<dbReference type="AlphaFoldDB" id="A0A1E3HIH1"/>
<dbReference type="InterPro" id="IPR000195">
    <property type="entry name" value="Rab-GAP-TBC_dom"/>
</dbReference>
<protein>
    <recommendedName>
        <fullName evidence="9">GTPase-activating protein GYP5</fullName>
    </recommendedName>
</protein>
<comment type="caution">
    <text evidence="12">The sequence shown here is derived from an EMBL/GenBank/DDBJ whole genome shotgun (WGS) entry which is preliminary data.</text>
</comment>
<keyword evidence="5" id="KW-0931">ER-Golgi transport</keyword>
<evidence type="ECO:0000256" key="4">
    <source>
        <dbReference type="ARBA" id="ARBA00022490"/>
    </source>
</evidence>
<dbReference type="GO" id="GO:0015031">
    <property type="term" value="P:protein transport"/>
    <property type="evidence" value="ECO:0007669"/>
    <property type="project" value="UniProtKB-KW"/>
</dbReference>
<feature type="compositionally biased region" description="Low complexity" evidence="10">
    <location>
        <begin position="303"/>
        <end position="317"/>
    </location>
</feature>
<evidence type="ECO:0000256" key="2">
    <source>
        <dbReference type="ARBA" id="ARBA00022448"/>
    </source>
</evidence>
<dbReference type="PROSITE" id="PS50086">
    <property type="entry name" value="TBC_RABGAP"/>
    <property type="match status" value="1"/>
</dbReference>
<feature type="compositionally biased region" description="Low complexity" evidence="10">
    <location>
        <begin position="195"/>
        <end position="215"/>
    </location>
</feature>
<proteinExistence type="inferred from homology"/>
<evidence type="ECO:0000256" key="3">
    <source>
        <dbReference type="ARBA" id="ARBA00022468"/>
    </source>
</evidence>
<feature type="compositionally biased region" description="Pro residues" evidence="10">
    <location>
        <begin position="146"/>
        <end position="161"/>
    </location>
</feature>
<evidence type="ECO:0000256" key="8">
    <source>
        <dbReference type="ARBA" id="ARBA00061661"/>
    </source>
</evidence>
<keyword evidence="6" id="KW-0653">Protein transport</keyword>
<accession>A0A1E3HIH1</accession>
<keyword evidence="3" id="KW-0343">GTPase activation</keyword>
<name>A0A1E3HIH1_9TREE</name>
<evidence type="ECO:0000259" key="11">
    <source>
        <dbReference type="PROSITE" id="PS50086"/>
    </source>
</evidence>
<dbReference type="GO" id="GO:0031267">
    <property type="term" value="F:small GTPase binding"/>
    <property type="evidence" value="ECO:0007669"/>
    <property type="project" value="TreeGrafter"/>
</dbReference>
<dbReference type="Gene3D" id="1.10.472.80">
    <property type="entry name" value="Ypt/Rab-GAP domain of gyp1p, domain 3"/>
    <property type="match status" value="1"/>
</dbReference>
<dbReference type="Gene3D" id="1.10.8.270">
    <property type="entry name" value="putative rabgap domain of human tbc1 domain family member 14 like domains"/>
    <property type="match status" value="1"/>
</dbReference>
<dbReference type="GO" id="GO:0016192">
    <property type="term" value="P:vesicle-mediated transport"/>
    <property type="evidence" value="ECO:0007669"/>
    <property type="project" value="UniProtKB-KW"/>
</dbReference>
<dbReference type="GO" id="GO:0005737">
    <property type="term" value="C:cytoplasm"/>
    <property type="evidence" value="ECO:0007669"/>
    <property type="project" value="UniProtKB-SubCell"/>
</dbReference>
<dbReference type="EMBL" id="AWGJ01000009">
    <property type="protein sequence ID" value="ODN76152.1"/>
    <property type="molecule type" value="Genomic_DNA"/>
</dbReference>
<dbReference type="SUPFAM" id="SSF47923">
    <property type="entry name" value="Ypt/Rab-GAP domain of gyp1p"/>
    <property type="match status" value="2"/>
</dbReference>
<evidence type="ECO:0000256" key="5">
    <source>
        <dbReference type="ARBA" id="ARBA00022892"/>
    </source>
</evidence>
<feature type="region of interest" description="Disordered" evidence="10">
    <location>
        <begin position="1"/>
        <end position="376"/>
    </location>
</feature>
<keyword evidence="13" id="KW-1185">Reference proteome</keyword>
<evidence type="ECO:0000256" key="6">
    <source>
        <dbReference type="ARBA" id="ARBA00022927"/>
    </source>
</evidence>
<reference evidence="12 13" key="1">
    <citation type="submission" date="2016-06" db="EMBL/GenBank/DDBJ databases">
        <title>Evolution of pathogenesis and genome organization in the Tremellales.</title>
        <authorList>
            <person name="Cuomo C."/>
            <person name="Litvintseva A."/>
            <person name="Heitman J."/>
            <person name="Chen Y."/>
            <person name="Sun S."/>
            <person name="Springer D."/>
            <person name="Dromer F."/>
            <person name="Young S."/>
            <person name="Zeng Q."/>
            <person name="Chapman S."/>
            <person name="Gujja S."/>
            <person name="Saif S."/>
            <person name="Birren B."/>
        </authorList>
    </citation>
    <scope>NUCLEOTIDE SEQUENCE [LARGE SCALE GENOMIC DNA]</scope>
    <source>
        <strain evidence="12 13">CBS 6039</strain>
    </source>
</reference>
<organism evidence="12 13">
    <name type="scientific">Cryptococcus amylolentus CBS 6039</name>
    <dbReference type="NCBI Taxonomy" id="1295533"/>
    <lineage>
        <taxon>Eukaryota</taxon>
        <taxon>Fungi</taxon>
        <taxon>Dikarya</taxon>
        <taxon>Basidiomycota</taxon>
        <taxon>Agaricomycotina</taxon>
        <taxon>Tremellomycetes</taxon>
        <taxon>Tremellales</taxon>
        <taxon>Cryptococcaceae</taxon>
        <taxon>Cryptococcus</taxon>
    </lineage>
</organism>
<evidence type="ECO:0000256" key="9">
    <source>
        <dbReference type="ARBA" id="ARBA00072088"/>
    </source>
</evidence>
<dbReference type="PANTHER" id="PTHR47219:SF9">
    <property type="entry name" value="GTPASE ACTIVATING PROTEIN AND CENTROSOME-ASSOCIATED, ISOFORM B"/>
    <property type="match status" value="1"/>
</dbReference>
<evidence type="ECO:0000313" key="13">
    <source>
        <dbReference type="Proteomes" id="UP000094065"/>
    </source>
</evidence>
<feature type="compositionally biased region" description="Basic and acidic residues" evidence="10">
    <location>
        <begin position="123"/>
        <end position="135"/>
    </location>
</feature>
<keyword evidence="4" id="KW-0963">Cytoplasm</keyword>
<dbReference type="OrthoDB" id="295078at2759"/>
<dbReference type="FunFam" id="1.10.472.80:FF:000044">
    <property type="entry name" value="GTPase-activating protein GYP5"/>
    <property type="match status" value="1"/>
</dbReference>
<feature type="compositionally biased region" description="Basic and acidic residues" evidence="10">
    <location>
        <begin position="406"/>
        <end position="433"/>
    </location>
</feature>
<feature type="compositionally biased region" description="Polar residues" evidence="10">
    <location>
        <begin position="250"/>
        <end position="262"/>
    </location>
</feature>
<dbReference type="InterPro" id="IPR050302">
    <property type="entry name" value="Rab_GAP_TBC_domain"/>
</dbReference>
<dbReference type="STRING" id="1295533.A0A1E3HIH1"/>
<dbReference type="FunFam" id="1.10.8.270:FF:000001">
    <property type="entry name" value="TBC1 domain family member 1"/>
    <property type="match status" value="1"/>
</dbReference>
<evidence type="ECO:0000256" key="1">
    <source>
        <dbReference type="ARBA" id="ARBA00004496"/>
    </source>
</evidence>
<comment type="similarity">
    <text evidence="8">Belongs to the GYP5 family.</text>
</comment>
<dbReference type="PANTHER" id="PTHR47219">
    <property type="entry name" value="RAB GTPASE-ACTIVATING PROTEIN 1-LIKE"/>
    <property type="match status" value="1"/>
</dbReference>
<evidence type="ECO:0000256" key="7">
    <source>
        <dbReference type="ARBA" id="ARBA00023054"/>
    </source>
</evidence>
<feature type="domain" description="Rab-GAP TBC" evidence="11">
    <location>
        <begin position="487"/>
        <end position="672"/>
    </location>
</feature>
<dbReference type="Gene3D" id="1.10.10.750">
    <property type="entry name" value="Ypt/Rab-GAP domain of gyp1p, domain 1"/>
    <property type="match status" value="1"/>
</dbReference>
<evidence type="ECO:0000313" key="12">
    <source>
        <dbReference type="EMBL" id="ODN76152.1"/>
    </source>
</evidence>
<feature type="compositionally biased region" description="Polar residues" evidence="10">
    <location>
        <begin position="216"/>
        <end position="227"/>
    </location>
</feature>
<feature type="compositionally biased region" description="Low complexity" evidence="10">
    <location>
        <begin position="136"/>
        <end position="145"/>
    </location>
</feature>
<feature type="compositionally biased region" description="Basic and acidic residues" evidence="10">
    <location>
        <begin position="267"/>
        <end position="277"/>
    </location>
</feature>
<feature type="compositionally biased region" description="Low complexity" evidence="10">
    <location>
        <begin position="346"/>
        <end position="359"/>
    </location>
</feature>
<dbReference type="RefSeq" id="XP_018991683.1">
    <property type="nucleotide sequence ID" value="XM_019140532.1"/>
</dbReference>
<dbReference type="FunFam" id="1.10.10.750:FF:000003">
    <property type="entry name" value="GTPase activating protein (Evi5)"/>
    <property type="match status" value="1"/>
</dbReference>
<dbReference type="GO" id="GO:0005096">
    <property type="term" value="F:GTPase activator activity"/>
    <property type="evidence" value="ECO:0007669"/>
    <property type="project" value="UniProtKB-KW"/>
</dbReference>
<keyword evidence="2" id="KW-0813">Transport</keyword>